<organism evidence="8 9">
    <name type="scientific">Tulasnella calospora MUT 4182</name>
    <dbReference type="NCBI Taxonomy" id="1051891"/>
    <lineage>
        <taxon>Eukaryota</taxon>
        <taxon>Fungi</taxon>
        <taxon>Dikarya</taxon>
        <taxon>Basidiomycota</taxon>
        <taxon>Agaricomycotina</taxon>
        <taxon>Agaricomycetes</taxon>
        <taxon>Cantharellales</taxon>
        <taxon>Tulasnellaceae</taxon>
        <taxon>Tulasnella</taxon>
    </lineage>
</organism>
<keyword evidence="4 6" id="KW-0235">DNA replication</keyword>
<dbReference type="PANTHER" id="PTHR12914:SF2">
    <property type="entry name" value="DNA REPLICATION COMPLEX GINS PROTEIN PSF1"/>
    <property type="match status" value="1"/>
</dbReference>
<dbReference type="AlphaFoldDB" id="A0A0C3L5C2"/>
<dbReference type="InterPro" id="IPR021151">
    <property type="entry name" value="GINS_A"/>
</dbReference>
<dbReference type="CDD" id="cd11710">
    <property type="entry name" value="GINS_A_psf1"/>
    <property type="match status" value="1"/>
</dbReference>
<evidence type="ECO:0000256" key="4">
    <source>
        <dbReference type="ARBA" id="ARBA00022705"/>
    </source>
</evidence>
<accession>A0A0C3L5C2</accession>
<dbReference type="EMBL" id="KN822988">
    <property type="protein sequence ID" value="KIO28973.1"/>
    <property type="molecule type" value="Genomic_DNA"/>
</dbReference>
<name>A0A0C3L5C2_9AGAM</name>
<comment type="subcellular location">
    <subcellularLocation>
        <location evidence="1 6">Nucleus</location>
    </subcellularLocation>
</comment>
<dbReference type="GO" id="GO:0000811">
    <property type="term" value="C:GINS complex"/>
    <property type="evidence" value="ECO:0007669"/>
    <property type="project" value="UniProtKB-UniRule"/>
</dbReference>
<evidence type="ECO:0000313" key="9">
    <source>
        <dbReference type="Proteomes" id="UP000054248"/>
    </source>
</evidence>
<dbReference type="HOGENOM" id="CLU_079191_0_0_1"/>
<sequence length="201" mass="22781">MFGDQALALVVESKRSSQTDTLYKYNDQLVRNVQLEIRTLQSDLQKTVGPDINALTPSQQVLCASTMYHIAIRRNKRCLLAYHAHRLERLKHLYWSVGGALPHILTDTEIRSKLSPHEVDFLRSYNASVSDIRNEVLDVLDLAQGITVPPRDMRVNVVVVRECGTVQTESGTFAFKLGQRYQAARSHVEHLIVQGYLEVVP</sequence>
<evidence type="ECO:0000256" key="2">
    <source>
        <dbReference type="ARBA" id="ARBA00006677"/>
    </source>
</evidence>
<dbReference type="InterPro" id="IPR005339">
    <property type="entry name" value="GINS_Psf1"/>
</dbReference>
<protein>
    <recommendedName>
        <fullName evidence="3 6">DNA replication complex GINS protein PSF1</fullName>
    </recommendedName>
</protein>
<keyword evidence="9" id="KW-1185">Reference proteome</keyword>
<comment type="subunit">
    <text evidence="6">Component of the GINS complex.</text>
</comment>
<evidence type="ECO:0000259" key="7">
    <source>
        <dbReference type="Pfam" id="PF05916"/>
    </source>
</evidence>
<dbReference type="InterPro" id="IPR036224">
    <property type="entry name" value="GINS_bundle-like_dom_sf"/>
</dbReference>
<gene>
    <name evidence="8" type="ORF">M407DRAFT_174532</name>
</gene>
<reference evidence="9" key="2">
    <citation type="submission" date="2015-01" db="EMBL/GenBank/DDBJ databases">
        <title>Evolutionary Origins and Diversification of the Mycorrhizal Mutualists.</title>
        <authorList>
            <consortium name="DOE Joint Genome Institute"/>
            <consortium name="Mycorrhizal Genomics Consortium"/>
            <person name="Kohler A."/>
            <person name="Kuo A."/>
            <person name="Nagy L.G."/>
            <person name="Floudas D."/>
            <person name="Copeland A."/>
            <person name="Barry K.W."/>
            <person name="Cichocki N."/>
            <person name="Veneault-Fourrey C."/>
            <person name="LaButti K."/>
            <person name="Lindquist E.A."/>
            <person name="Lipzen A."/>
            <person name="Lundell T."/>
            <person name="Morin E."/>
            <person name="Murat C."/>
            <person name="Riley R."/>
            <person name="Ohm R."/>
            <person name="Sun H."/>
            <person name="Tunlid A."/>
            <person name="Henrissat B."/>
            <person name="Grigoriev I.V."/>
            <person name="Hibbett D.S."/>
            <person name="Martin F."/>
        </authorList>
    </citation>
    <scope>NUCLEOTIDE SEQUENCE [LARGE SCALE GENOMIC DNA]</scope>
    <source>
        <strain evidence="9">MUT 4182</strain>
    </source>
</reference>
<dbReference type="Proteomes" id="UP000054248">
    <property type="component" value="Unassembled WGS sequence"/>
</dbReference>
<evidence type="ECO:0000256" key="3">
    <source>
        <dbReference type="ARBA" id="ARBA00015143"/>
    </source>
</evidence>
<dbReference type="GO" id="GO:1902983">
    <property type="term" value="P:DNA strand elongation involved in mitotic DNA replication"/>
    <property type="evidence" value="ECO:0007669"/>
    <property type="project" value="TreeGrafter"/>
</dbReference>
<evidence type="ECO:0000313" key="8">
    <source>
        <dbReference type="EMBL" id="KIO28973.1"/>
    </source>
</evidence>
<dbReference type="Pfam" id="PF05916">
    <property type="entry name" value="Sld5"/>
    <property type="match status" value="1"/>
</dbReference>
<comment type="function">
    <text evidence="6">Required for correct functioning of the GINS complex, a complex that plays an essential role in the initiation of DNA replication, and progression of DNA replication forks. GINS complex seems to bind preferentially to single-stranded DNA.</text>
</comment>
<evidence type="ECO:0000256" key="6">
    <source>
        <dbReference type="RuleBase" id="RU368085"/>
    </source>
</evidence>
<reference evidence="8 9" key="1">
    <citation type="submission" date="2014-04" db="EMBL/GenBank/DDBJ databases">
        <authorList>
            <consortium name="DOE Joint Genome Institute"/>
            <person name="Kuo A."/>
            <person name="Girlanda M."/>
            <person name="Perotto S."/>
            <person name="Kohler A."/>
            <person name="Nagy L.G."/>
            <person name="Floudas D."/>
            <person name="Copeland A."/>
            <person name="Barry K.W."/>
            <person name="Cichocki N."/>
            <person name="Veneault-Fourrey C."/>
            <person name="LaButti K."/>
            <person name="Lindquist E.A."/>
            <person name="Lipzen A."/>
            <person name="Lundell T."/>
            <person name="Morin E."/>
            <person name="Murat C."/>
            <person name="Sun H."/>
            <person name="Tunlid A."/>
            <person name="Henrissat B."/>
            <person name="Grigoriev I.V."/>
            <person name="Hibbett D.S."/>
            <person name="Martin F."/>
            <person name="Nordberg H.P."/>
            <person name="Cantor M.N."/>
            <person name="Hua S.X."/>
        </authorList>
    </citation>
    <scope>NUCLEOTIDE SEQUENCE [LARGE SCALE GENOMIC DNA]</scope>
    <source>
        <strain evidence="8 9">MUT 4182</strain>
    </source>
</reference>
<keyword evidence="5 6" id="KW-0539">Nucleus</keyword>
<evidence type="ECO:0000256" key="1">
    <source>
        <dbReference type="ARBA" id="ARBA00004123"/>
    </source>
</evidence>
<dbReference type="Gene3D" id="1.20.58.1030">
    <property type="match status" value="1"/>
</dbReference>
<dbReference type="PANTHER" id="PTHR12914">
    <property type="entry name" value="PARTNER OF SLD5"/>
    <property type="match status" value="1"/>
</dbReference>
<dbReference type="STRING" id="1051891.A0A0C3L5C2"/>
<evidence type="ECO:0000256" key="5">
    <source>
        <dbReference type="ARBA" id="ARBA00023242"/>
    </source>
</evidence>
<comment type="similarity">
    <text evidence="2 6">Belongs to the GINS1/PSF1 family.</text>
</comment>
<dbReference type="SUPFAM" id="SSF158573">
    <property type="entry name" value="GINS helical bundle-like"/>
    <property type="match status" value="1"/>
</dbReference>
<proteinExistence type="inferred from homology"/>
<feature type="domain" description="GINS subunit" evidence="7">
    <location>
        <begin position="62"/>
        <end position="135"/>
    </location>
</feature>
<dbReference type="OrthoDB" id="10252587at2759"/>